<name>A0ABU6RVP6_9FABA</name>
<proteinExistence type="predicted"/>
<dbReference type="EMBL" id="JASCZI010032148">
    <property type="protein sequence ID" value="MED6127939.1"/>
    <property type="molecule type" value="Genomic_DNA"/>
</dbReference>
<reference evidence="2 3" key="1">
    <citation type="journal article" date="2023" name="Plants (Basel)">
        <title>Bridging the Gap: Combining Genomics and Transcriptomics Approaches to Understand Stylosanthes scabra, an Orphan Legume from the Brazilian Caatinga.</title>
        <authorList>
            <person name="Ferreira-Neto J.R.C."/>
            <person name="da Silva M.D."/>
            <person name="Binneck E."/>
            <person name="de Melo N.F."/>
            <person name="da Silva R.H."/>
            <person name="de Melo A.L.T.M."/>
            <person name="Pandolfi V."/>
            <person name="Bustamante F.O."/>
            <person name="Brasileiro-Vidal A.C."/>
            <person name="Benko-Iseppon A.M."/>
        </authorList>
    </citation>
    <scope>NUCLEOTIDE SEQUENCE [LARGE SCALE GENOMIC DNA]</scope>
    <source>
        <tissue evidence="2">Leaves</tissue>
    </source>
</reference>
<feature type="region of interest" description="Disordered" evidence="1">
    <location>
        <begin position="1"/>
        <end position="60"/>
    </location>
</feature>
<dbReference type="Proteomes" id="UP001341840">
    <property type="component" value="Unassembled WGS sequence"/>
</dbReference>
<protein>
    <submittedName>
        <fullName evidence="2">Uncharacterized protein</fullName>
    </submittedName>
</protein>
<organism evidence="2 3">
    <name type="scientific">Stylosanthes scabra</name>
    <dbReference type="NCBI Taxonomy" id="79078"/>
    <lineage>
        <taxon>Eukaryota</taxon>
        <taxon>Viridiplantae</taxon>
        <taxon>Streptophyta</taxon>
        <taxon>Embryophyta</taxon>
        <taxon>Tracheophyta</taxon>
        <taxon>Spermatophyta</taxon>
        <taxon>Magnoliopsida</taxon>
        <taxon>eudicotyledons</taxon>
        <taxon>Gunneridae</taxon>
        <taxon>Pentapetalae</taxon>
        <taxon>rosids</taxon>
        <taxon>fabids</taxon>
        <taxon>Fabales</taxon>
        <taxon>Fabaceae</taxon>
        <taxon>Papilionoideae</taxon>
        <taxon>50 kb inversion clade</taxon>
        <taxon>dalbergioids sensu lato</taxon>
        <taxon>Dalbergieae</taxon>
        <taxon>Pterocarpus clade</taxon>
        <taxon>Stylosanthes</taxon>
    </lineage>
</organism>
<sequence>MNPQCQTSISSPLPSQPLPNPKGGINMVHNEVAQEEEEEDEEEEGEDDWFKLDESDDEEEVEEELEEEVVKKKDEEETFFIATIFGGGKKVEYEIPIKSWSLFGYLQNLRNRYSGMLM</sequence>
<evidence type="ECO:0000256" key="1">
    <source>
        <dbReference type="SAM" id="MobiDB-lite"/>
    </source>
</evidence>
<comment type="caution">
    <text evidence="2">The sequence shown here is derived from an EMBL/GenBank/DDBJ whole genome shotgun (WGS) entry which is preliminary data.</text>
</comment>
<gene>
    <name evidence="2" type="ORF">PIB30_092817</name>
</gene>
<feature type="compositionally biased region" description="Acidic residues" evidence="1">
    <location>
        <begin position="33"/>
        <end position="47"/>
    </location>
</feature>
<evidence type="ECO:0000313" key="3">
    <source>
        <dbReference type="Proteomes" id="UP001341840"/>
    </source>
</evidence>
<keyword evidence="3" id="KW-1185">Reference proteome</keyword>
<evidence type="ECO:0000313" key="2">
    <source>
        <dbReference type="EMBL" id="MED6127939.1"/>
    </source>
</evidence>
<accession>A0ABU6RVP6</accession>